<evidence type="ECO:0000259" key="3">
    <source>
        <dbReference type="PROSITE" id="PS51352"/>
    </source>
</evidence>
<dbReference type="Gene3D" id="3.40.30.10">
    <property type="entry name" value="Glutaredoxin"/>
    <property type="match status" value="1"/>
</dbReference>
<dbReference type="SUPFAM" id="SSF52833">
    <property type="entry name" value="Thioredoxin-like"/>
    <property type="match status" value="1"/>
</dbReference>
<dbReference type="Proteomes" id="UP000295701">
    <property type="component" value="Unassembled WGS sequence"/>
</dbReference>
<dbReference type="AlphaFoldDB" id="A0A4R6A7P4"/>
<comment type="caution">
    <text evidence="4">The sequence shown here is derived from an EMBL/GenBank/DDBJ whole genome shotgun (WGS) entry which is preliminary data.</text>
</comment>
<feature type="domain" description="Thioredoxin" evidence="3">
    <location>
        <begin position="32"/>
        <end position="171"/>
    </location>
</feature>
<name>A0A4R6A7P4_9RHOB</name>
<proteinExistence type="inferred from homology"/>
<dbReference type="InterPro" id="IPR036249">
    <property type="entry name" value="Thioredoxin-like_sf"/>
</dbReference>
<reference evidence="4 5" key="1">
    <citation type="submission" date="2019-03" db="EMBL/GenBank/DDBJ databases">
        <title>Primorskyibacter sp. SS33 isolated from sediments.</title>
        <authorList>
            <person name="Xunke S."/>
        </authorList>
    </citation>
    <scope>NUCLEOTIDE SEQUENCE [LARGE SCALE GENOMIC DNA]</scope>
    <source>
        <strain evidence="4 5">SS33</strain>
    </source>
</reference>
<gene>
    <name evidence="4" type="ORF">E2L08_12045</name>
</gene>
<dbReference type="EMBL" id="SNAA01000013">
    <property type="protein sequence ID" value="TDL78218.1"/>
    <property type="molecule type" value="Genomic_DNA"/>
</dbReference>
<evidence type="ECO:0000256" key="2">
    <source>
        <dbReference type="ARBA" id="ARBA00005791"/>
    </source>
</evidence>
<dbReference type="Pfam" id="PF13462">
    <property type="entry name" value="Thioredoxin_4"/>
    <property type="match status" value="1"/>
</dbReference>
<evidence type="ECO:0000313" key="4">
    <source>
        <dbReference type="EMBL" id="TDL78218.1"/>
    </source>
</evidence>
<keyword evidence="5" id="KW-1185">Reference proteome</keyword>
<dbReference type="OrthoDB" id="8478320at2"/>
<dbReference type="PANTHER" id="PTHR13887:SF56">
    <property type="entry name" value="THIOREDOXIN-LIKE REDUCTASE RV2466C"/>
    <property type="match status" value="1"/>
</dbReference>
<evidence type="ECO:0000313" key="5">
    <source>
        <dbReference type="Proteomes" id="UP000295701"/>
    </source>
</evidence>
<evidence type="ECO:0000256" key="1">
    <source>
        <dbReference type="ARBA" id="ARBA00003565"/>
    </source>
</evidence>
<protein>
    <submittedName>
        <fullName evidence="4">DsbA family protein</fullName>
    </submittedName>
</protein>
<comment type="similarity">
    <text evidence="2">Belongs to the thioredoxin family. DsbA subfamily.</text>
</comment>
<dbReference type="InterPro" id="IPR012336">
    <property type="entry name" value="Thioredoxin-like_fold"/>
</dbReference>
<sequence>MTRTPLAILAATAVIGGGWYMLQPAAPGNDLTPFGATAQEADETAESGDVEIAEMTLGDADAPVKVIEYASFTCPHCGTFHDIVFPELKENYIDTGKVEFTYREVYFDRYGLWAGMVARCGGEDRYFGIADLLYERQREWARGEPAEIAANLKTVGKTAGLTDEQLDACLGDGAKAEALVRNFERNAETHDITSTPSFIIDGEKYSNMSYADFSAVLDEKLGEDS</sequence>
<organism evidence="4 5">
    <name type="scientific">Palleronia sediminis</name>
    <dbReference type="NCBI Taxonomy" id="2547833"/>
    <lineage>
        <taxon>Bacteria</taxon>
        <taxon>Pseudomonadati</taxon>
        <taxon>Pseudomonadota</taxon>
        <taxon>Alphaproteobacteria</taxon>
        <taxon>Rhodobacterales</taxon>
        <taxon>Roseobacteraceae</taxon>
        <taxon>Palleronia</taxon>
    </lineage>
</organism>
<comment type="function">
    <text evidence="1">May be required for disulfide bond formation in some proteins.</text>
</comment>
<accession>A0A4R6A7P4</accession>
<dbReference type="InterPro" id="IPR013766">
    <property type="entry name" value="Thioredoxin_domain"/>
</dbReference>
<dbReference type="PANTHER" id="PTHR13887">
    <property type="entry name" value="GLUTATHIONE S-TRANSFERASE KAPPA"/>
    <property type="match status" value="1"/>
</dbReference>
<dbReference type="PROSITE" id="PS51352">
    <property type="entry name" value="THIOREDOXIN_2"/>
    <property type="match status" value="1"/>
</dbReference>